<feature type="transmembrane region" description="Helical" evidence="1">
    <location>
        <begin position="93"/>
        <end position="114"/>
    </location>
</feature>
<accession>A0A2W4RB31</accession>
<dbReference type="AlphaFoldDB" id="A0A2W4RB31"/>
<name>A0A2W4RB31_9GAMM</name>
<feature type="transmembrane region" description="Helical" evidence="1">
    <location>
        <begin position="187"/>
        <end position="215"/>
    </location>
</feature>
<dbReference type="Pfam" id="PF05857">
    <property type="entry name" value="TraX"/>
    <property type="match status" value="1"/>
</dbReference>
<feature type="transmembrane region" description="Helical" evidence="1">
    <location>
        <begin position="60"/>
        <end position="81"/>
    </location>
</feature>
<comment type="caution">
    <text evidence="2">The sequence shown here is derived from an EMBL/GenBank/DDBJ whole genome shotgun (WGS) entry which is preliminary data.</text>
</comment>
<keyword evidence="1" id="KW-1133">Transmembrane helix</keyword>
<feature type="transmembrane region" description="Helical" evidence="1">
    <location>
        <begin position="25"/>
        <end position="48"/>
    </location>
</feature>
<sequence>MVGEQIVVSRACPTKLGGLPILRKWRILGVTASRIAEALKWLALALMVLDHVNKYLYHSALPWVFPIARLSFPLFGFVLAYNLARPETFSNGAAVRTMKRLAIFALVAAIPHIILDGRFFPINILATLLVATGAIYLFEQGGLKRWYGILVFMAGGCIVEGNWFAVAVCMTAYRYCQSPMVLRLSQFMASLAVLGLFINANQWALAVLPVILIVPYVSVSLKRNRHLFYWFYPAHLAVILLARAAINIY</sequence>
<feature type="transmembrane region" description="Helical" evidence="1">
    <location>
        <begin position="120"/>
        <end position="138"/>
    </location>
</feature>
<feature type="transmembrane region" description="Helical" evidence="1">
    <location>
        <begin position="227"/>
        <end position="246"/>
    </location>
</feature>
<proteinExistence type="predicted"/>
<protein>
    <submittedName>
        <fullName evidence="2">Conjugal transfer protein TraX</fullName>
    </submittedName>
</protein>
<feature type="transmembrane region" description="Helical" evidence="1">
    <location>
        <begin position="150"/>
        <end position="175"/>
    </location>
</feature>
<keyword evidence="1" id="KW-0812">Transmembrane</keyword>
<dbReference type="InterPro" id="IPR008875">
    <property type="entry name" value="TraX"/>
</dbReference>
<organism evidence="2 3">
    <name type="scientific">Candidatus Methylumidiphilus alinenensis</name>
    <dbReference type="NCBI Taxonomy" id="2202197"/>
    <lineage>
        <taxon>Bacteria</taxon>
        <taxon>Pseudomonadati</taxon>
        <taxon>Pseudomonadota</taxon>
        <taxon>Gammaproteobacteria</taxon>
        <taxon>Methylococcales</taxon>
        <taxon>Candidatus Methylumidiphilus</taxon>
    </lineage>
</organism>
<keyword evidence="1" id="KW-0472">Membrane</keyword>
<evidence type="ECO:0000313" key="3">
    <source>
        <dbReference type="Proteomes" id="UP000249396"/>
    </source>
</evidence>
<reference evidence="2 3" key="1">
    <citation type="journal article" date="2018" name="Aquat. Microb. Ecol.">
        <title>Gammaproteobacterial methanotrophs dominate.</title>
        <authorList>
            <person name="Rissanen A.J."/>
            <person name="Saarenheimo J."/>
            <person name="Tiirola M."/>
            <person name="Peura S."/>
            <person name="Aalto S.L."/>
            <person name="Karvinen A."/>
            <person name="Nykanen H."/>
        </authorList>
    </citation>
    <scope>NUCLEOTIDE SEQUENCE [LARGE SCALE GENOMIC DNA]</scope>
    <source>
        <strain evidence="2">AMbin10</strain>
    </source>
</reference>
<gene>
    <name evidence="2" type="ORF">DM484_08705</name>
</gene>
<evidence type="ECO:0000256" key="1">
    <source>
        <dbReference type="SAM" id="Phobius"/>
    </source>
</evidence>
<dbReference type="EMBL" id="QJPH01000270">
    <property type="protein sequence ID" value="PZN81305.1"/>
    <property type="molecule type" value="Genomic_DNA"/>
</dbReference>
<evidence type="ECO:0000313" key="2">
    <source>
        <dbReference type="EMBL" id="PZN81305.1"/>
    </source>
</evidence>
<dbReference type="Proteomes" id="UP000249396">
    <property type="component" value="Unassembled WGS sequence"/>
</dbReference>